<accession>A0A3P7MSF5</accession>
<reference evidence="2 3" key="1">
    <citation type="submission" date="2018-11" db="EMBL/GenBank/DDBJ databases">
        <authorList>
            <consortium name="Pathogen Informatics"/>
        </authorList>
    </citation>
    <scope>NUCLEOTIDE SEQUENCE [LARGE SCALE GENOMIC DNA]</scope>
</reference>
<evidence type="ECO:0000313" key="2">
    <source>
        <dbReference type="EMBL" id="VDN25937.1"/>
    </source>
</evidence>
<protein>
    <submittedName>
        <fullName evidence="2">Uncharacterized protein</fullName>
    </submittedName>
</protein>
<name>A0A3P7MSF5_CYLGO</name>
<feature type="compositionally biased region" description="Polar residues" evidence="1">
    <location>
        <begin position="101"/>
        <end position="121"/>
    </location>
</feature>
<evidence type="ECO:0000256" key="1">
    <source>
        <dbReference type="SAM" id="MobiDB-lite"/>
    </source>
</evidence>
<dbReference type="OrthoDB" id="616263at2759"/>
<gene>
    <name evidence="2" type="ORF">CGOC_LOCUS10244</name>
</gene>
<feature type="region of interest" description="Disordered" evidence="1">
    <location>
        <begin position="69"/>
        <end position="143"/>
    </location>
</feature>
<keyword evidence="3" id="KW-1185">Reference proteome</keyword>
<dbReference type="EMBL" id="UYRV01110345">
    <property type="protein sequence ID" value="VDN25937.1"/>
    <property type="molecule type" value="Genomic_DNA"/>
</dbReference>
<evidence type="ECO:0000313" key="3">
    <source>
        <dbReference type="Proteomes" id="UP000271889"/>
    </source>
</evidence>
<dbReference type="AlphaFoldDB" id="A0A3P7MSF5"/>
<proteinExistence type="predicted"/>
<sequence>MLNIGMLQEGHTPLRRSCLTTFFKWYRESYFDKKTKRWMAGALDADHLLHNGKGVKKRKKIDEQDDIVEISIESEQPTPKTEDVKSAFSPAFDKTGGIDGEQSNSAQENTTSDQPSTSGSESVKKEGCASFVDEAMEDELLDDSPHVNDFCNGVSAEDLLHMEDAFEDGKEEECPVAEFEDLTEAKTEVKEKSEDLAR</sequence>
<organism evidence="2 3">
    <name type="scientific">Cylicostephanus goldi</name>
    <name type="common">Nematode worm</name>
    <dbReference type="NCBI Taxonomy" id="71465"/>
    <lineage>
        <taxon>Eukaryota</taxon>
        <taxon>Metazoa</taxon>
        <taxon>Ecdysozoa</taxon>
        <taxon>Nematoda</taxon>
        <taxon>Chromadorea</taxon>
        <taxon>Rhabditida</taxon>
        <taxon>Rhabditina</taxon>
        <taxon>Rhabditomorpha</taxon>
        <taxon>Strongyloidea</taxon>
        <taxon>Strongylidae</taxon>
        <taxon>Cylicostephanus</taxon>
    </lineage>
</organism>
<dbReference type="Proteomes" id="UP000271889">
    <property type="component" value="Unassembled WGS sequence"/>
</dbReference>